<dbReference type="PROSITE" id="PS50846">
    <property type="entry name" value="HMA_2"/>
    <property type="match status" value="1"/>
</dbReference>
<dbReference type="PRINTS" id="PR00119">
    <property type="entry name" value="CATATPASE"/>
</dbReference>
<keyword evidence="7 15" id="KW-0479">Metal-binding</keyword>
<evidence type="ECO:0000259" key="16">
    <source>
        <dbReference type="PROSITE" id="PS50846"/>
    </source>
</evidence>
<keyword evidence="12 15" id="KW-1133">Transmembrane helix</keyword>
<dbReference type="RefSeq" id="WP_324779097.1">
    <property type="nucleotide sequence ID" value="NZ_CP141769.1"/>
</dbReference>
<keyword evidence="11" id="KW-1278">Translocase</keyword>
<keyword evidence="6 15" id="KW-0812">Transmembrane</keyword>
<dbReference type="SUPFAM" id="SSF55008">
    <property type="entry name" value="HMA, heavy metal-associated domain"/>
    <property type="match status" value="1"/>
</dbReference>
<dbReference type="InterPro" id="IPR008250">
    <property type="entry name" value="ATPase_P-typ_transduc_dom_A_sf"/>
</dbReference>
<proteinExistence type="inferred from homology"/>
<evidence type="ECO:0000256" key="5">
    <source>
        <dbReference type="ARBA" id="ARBA00022553"/>
    </source>
</evidence>
<dbReference type="InterPro" id="IPR018303">
    <property type="entry name" value="ATPase_P-typ_P_site"/>
</dbReference>
<dbReference type="Pfam" id="PF00702">
    <property type="entry name" value="Hydrolase"/>
    <property type="match status" value="1"/>
</dbReference>
<dbReference type="Pfam" id="PF00122">
    <property type="entry name" value="E1-E2_ATPase"/>
    <property type="match status" value="1"/>
</dbReference>
<dbReference type="EMBL" id="CP141769">
    <property type="protein sequence ID" value="WRS38566.1"/>
    <property type="molecule type" value="Genomic_DNA"/>
</dbReference>
<feature type="transmembrane region" description="Helical" evidence="15">
    <location>
        <begin position="281"/>
        <end position="299"/>
    </location>
</feature>
<sequence>MSSSPTLTDAPSFSGCFHCGLPVPEGAHYPVTFQGETREACCRGCQAVAQTIIDSGQGAYYLHRTALPATPQQAESELAQLGLYDLPEIQESFVRVEAENVREAALILENIVCAACIWLNERHIAALPGVLSVEINYATRRARVRWDNSRIQLSAILKAVSDIGYIAHPFDPGRSDDVYRRERNTAIKRLAIAGLGMMQVMMYALPGYTATDMSADIRLLMRWASLILTIPVVVYSAWPFFIGAWRDLRRRTLGMDVPVALGIATAFVASVYATFSGHGEVYFDSVNMFVFLLLTGRFLEMNARRRAGAAVEELVKLIPAATTRLPRWPEGDEEQVPVARLTVGDHVLVRPGETLPADGVVVDGDSAVSEAMLTGESMPLSKGRGARVVGGSLNQASPLVVRVDKLGADTRLASIVRLLDRAQSEKPRIGQLADRAAAWFVGLLLLITVGVGLAWYAIDPARVLWIVVSILVITCPCALGLATPAALTTATGRLTRLGLLTTRGHALETLARATDLVFDKTGTLTLGRLAVRRVVPLGGRSADEVGAIAAALEAGSEHPIARALRDACPAPSRSASDIRNTPGLGVEGRIGGHAYRLGTPRFVAAGDAPPERDSAGSPSGYESWVALAEDDVPIAWFALADTPRADAAAALDALKRQGLRLHLLSGDAAPAVEAIAQQLGIGAWRAAAMPEDKLAYVKQLQAEDRIVAMVGDGINDAPVLAGAQVSIAMGEGADVAQAAADMVMLGSRLATLADGVALARKTQRIIRENLGWALAYNLVAIPAAALGHVTPWLAGIGMSASSLLVVLNALRLADFKSAPAPAPVPSGTPLPARR</sequence>
<gene>
    <name evidence="17" type="ORF">VA613_11195</name>
</gene>
<dbReference type="InterPro" id="IPR036412">
    <property type="entry name" value="HAD-like_sf"/>
</dbReference>
<comment type="subcellular location">
    <subcellularLocation>
        <location evidence="1">Cell membrane</location>
        <topology evidence="1">Multi-pass membrane protein</topology>
    </subcellularLocation>
</comment>
<dbReference type="PANTHER" id="PTHR43520">
    <property type="entry name" value="ATP7, ISOFORM B"/>
    <property type="match status" value="1"/>
</dbReference>
<dbReference type="Pfam" id="PF12156">
    <property type="entry name" value="ATPase-cat_bd"/>
    <property type="match status" value="1"/>
</dbReference>
<keyword evidence="8 15" id="KW-0547">Nucleotide-binding</keyword>
<dbReference type="PANTHER" id="PTHR43520:SF5">
    <property type="entry name" value="CATION-TRANSPORTING P-TYPE ATPASE-RELATED"/>
    <property type="match status" value="1"/>
</dbReference>
<dbReference type="Gene3D" id="3.30.70.100">
    <property type="match status" value="1"/>
</dbReference>
<name>A0ABZ1CGS0_9PROT</name>
<dbReference type="Pfam" id="PF00403">
    <property type="entry name" value="HMA"/>
    <property type="match status" value="1"/>
</dbReference>
<dbReference type="NCBIfam" id="TIGR01525">
    <property type="entry name" value="ATPase-IB_hvy"/>
    <property type="match status" value="1"/>
</dbReference>
<evidence type="ECO:0000256" key="9">
    <source>
        <dbReference type="ARBA" id="ARBA00022840"/>
    </source>
</evidence>
<dbReference type="InterPro" id="IPR006121">
    <property type="entry name" value="HMA_dom"/>
</dbReference>
<evidence type="ECO:0000256" key="2">
    <source>
        <dbReference type="ARBA" id="ARBA00006024"/>
    </source>
</evidence>
<evidence type="ECO:0000256" key="10">
    <source>
        <dbReference type="ARBA" id="ARBA00022842"/>
    </source>
</evidence>
<dbReference type="PROSITE" id="PS00154">
    <property type="entry name" value="ATPASE_E1_E2"/>
    <property type="match status" value="1"/>
</dbReference>
<dbReference type="SUPFAM" id="SSF81665">
    <property type="entry name" value="Calcium ATPase, transmembrane domain M"/>
    <property type="match status" value="1"/>
</dbReference>
<dbReference type="Gene3D" id="3.40.50.1000">
    <property type="entry name" value="HAD superfamily/HAD-like"/>
    <property type="match status" value="1"/>
</dbReference>
<dbReference type="SUPFAM" id="SSF56784">
    <property type="entry name" value="HAD-like"/>
    <property type="match status" value="1"/>
</dbReference>
<evidence type="ECO:0000256" key="8">
    <source>
        <dbReference type="ARBA" id="ARBA00022741"/>
    </source>
</evidence>
<organism evidence="17 18">
    <name type="scientific">Thiobacillus sedimenti</name>
    <dbReference type="NCBI Taxonomy" id="3110231"/>
    <lineage>
        <taxon>Bacteria</taxon>
        <taxon>Pseudomonadati</taxon>
        <taxon>Pseudomonadota</taxon>
        <taxon>Betaproteobacteria</taxon>
        <taxon>Nitrosomonadales</taxon>
        <taxon>Thiobacillaceae</taxon>
        <taxon>Thiobacillus</taxon>
    </lineage>
</organism>
<feature type="transmembrane region" description="Helical" evidence="15">
    <location>
        <begin position="464"/>
        <end position="487"/>
    </location>
</feature>
<keyword evidence="4 15" id="KW-1003">Cell membrane</keyword>
<dbReference type="PROSITE" id="PS01229">
    <property type="entry name" value="COF_2"/>
    <property type="match status" value="1"/>
</dbReference>
<dbReference type="InterPro" id="IPR021993">
    <property type="entry name" value="ATPase-cat-bd"/>
</dbReference>
<dbReference type="NCBIfam" id="TIGR01494">
    <property type="entry name" value="ATPase_P-type"/>
    <property type="match status" value="1"/>
</dbReference>
<dbReference type="InterPro" id="IPR059000">
    <property type="entry name" value="ATPase_P-type_domA"/>
</dbReference>
<dbReference type="Gene3D" id="3.40.1110.10">
    <property type="entry name" value="Calcium-transporting ATPase, cytoplasmic domain N"/>
    <property type="match status" value="1"/>
</dbReference>
<feature type="transmembrane region" description="Helical" evidence="15">
    <location>
        <begin position="257"/>
        <end position="275"/>
    </location>
</feature>
<keyword evidence="13" id="KW-0406">Ion transport</keyword>
<dbReference type="InterPro" id="IPR027256">
    <property type="entry name" value="P-typ_ATPase_IB"/>
</dbReference>
<evidence type="ECO:0000256" key="12">
    <source>
        <dbReference type="ARBA" id="ARBA00022989"/>
    </source>
</evidence>
<evidence type="ECO:0000313" key="17">
    <source>
        <dbReference type="EMBL" id="WRS38566.1"/>
    </source>
</evidence>
<evidence type="ECO:0000256" key="1">
    <source>
        <dbReference type="ARBA" id="ARBA00004651"/>
    </source>
</evidence>
<evidence type="ECO:0000256" key="11">
    <source>
        <dbReference type="ARBA" id="ARBA00022967"/>
    </source>
</evidence>
<dbReference type="Gene3D" id="2.70.150.10">
    <property type="entry name" value="Calcium-transporting ATPase, cytoplasmic transduction domain A"/>
    <property type="match status" value="1"/>
</dbReference>
<keyword evidence="10" id="KW-0460">Magnesium</keyword>
<evidence type="ECO:0000256" key="13">
    <source>
        <dbReference type="ARBA" id="ARBA00023065"/>
    </source>
</evidence>
<feature type="transmembrane region" description="Helical" evidence="15">
    <location>
        <begin position="770"/>
        <end position="786"/>
    </location>
</feature>
<evidence type="ECO:0000256" key="14">
    <source>
        <dbReference type="ARBA" id="ARBA00023136"/>
    </source>
</evidence>
<accession>A0ABZ1CGS0</accession>
<dbReference type="InterPro" id="IPR023299">
    <property type="entry name" value="ATPase_P-typ_cyto_dom_N"/>
</dbReference>
<dbReference type="InterPro" id="IPR001757">
    <property type="entry name" value="P_typ_ATPase"/>
</dbReference>
<keyword evidence="5" id="KW-0597">Phosphoprotein</keyword>
<dbReference type="InterPro" id="IPR036163">
    <property type="entry name" value="HMA_dom_sf"/>
</dbReference>
<evidence type="ECO:0000256" key="4">
    <source>
        <dbReference type="ARBA" id="ARBA00022475"/>
    </source>
</evidence>
<feature type="domain" description="HMA" evidence="16">
    <location>
        <begin position="102"/>
        <end position="168"/>
    </location>
</feature>
<comment type="similarity">
    <text evidence="2 15">Belongs to the cation transport ATPase (P-type) (TC 3.A.3) family. Type IB subfamily.</text>
</comment>
<feature type="transmembrane region" description="Helical" evidence="15">
    <location>
        <begin position="223"/>
        <end position="245"/>
    </location>
</feature>
<dbReference type="SUPFAM" id="SSF81653">
    <property type="entry name" value="Calcium ATPase, transduction domain A"/>
    <property type="match status" value="1"/>
</dbReference>
<evidence type="ECO:0000313" key="18">
    <source>
        <dbReference type="Proteomes" id="UP001334732"/>
    </source>
</evidence>
<feature type="transmembrane region" description="Helical" evidence="15">
    <location>
        <begin position="436"/>
        <end position="458"/>
    </location>
</feature>
<keyword evidence="9 15" id="KW-0067">ATP-binding</keyword>
<keyword evidence="3" id="KW-0813">Transport</keyword>
<dbReference type="InterPro" id="IPR023298">
    <property type="entry name" value="ATPase_P-typ_TM_dom_sf"/>
</dbReference>
<evidence type="ECO:0000256" key="3">
    <source>
        <dbReference type="ARBA" id="ARBA00022448"/>
    </source>
</evidence>
<dbReference type="Proteomes" id="UP001334732">
    <property type="component" value="Chromosome"/>
</dbReference>
<dbReference type="NCBIfam" id="TIGR01511">
    <property type="entry name" value="ATPase-IB1_Cu"/>
    <property type="match status" value="1"/>
</dbReference>
<dbReference type="InterPro" id="IPR023214">
    <property type="entry name" value="HAD_sf"/>
</dbReference>
<evidence type="ECO:0000256" key="7">
    <source>
        <dbReference type="ARBA" id="ARBA00022723"/>
    </source>
</evidence>
<keyword evidence="14 15" id="KW-0472">Membrane</keyword>
<reference evidence="17 18" key="1">
    <citation type="submission" date="2023-12" db="EMBL/GenBank/DDBJ databases">
        <title>Thiobacillus sedimentum sp. nov., a chemolithoautotrophic sulfur-oxidizing bacterium isolated from freshwater sediment.</title>
        <authorList>
            <person name="Luo J."/>
            <person name="Dai C."/>
        </authorList>
    </citation>
    <scope>NUCLEOTIDE SEQUENCE [LARGE SCALE GENOMIC DNA]</scope>
    <source>
        <strain evidence="17 18">SCUT-2</strain>
    </source>
</reference>
<evidence type="ECO:0000256" key="15">
    <source>
        <dbReference type="RuleBase" id="RU362081"/>
    </source>
</evidence>
<protein>
    <submittedName>
        <fullName evidence="17">Heavy metal translocating P-type ATPase</fullName>
    </submittedName>
</protein>
<evidence type="ECO:0000256" key="6">
    <source>
        <dbReference type="ARBA" id="ARBA00022692"/>
    </source>
</evidence>
<keyword evidence="18" id="KW-1185">Reference proteome</keyword>
<dbReference type="CDD" id="cd02079">
    <property type="entry name" value="P-type_ATPase_HM"/>
    <property type="match status" value="1"/>
</dbReference>
<feature type="transmembrane region" description="Helical" evidence="15">
    <location>
        <begin position="190"/>
        <end position="211"/>
    </location>
</feature>